<dbReference type="PANTHER" id="PTHR37031:SF2">
    <property type="entry name" value="PHOD-LIKE PHOSPHATASE METALLOPHOSPHATASE DOMAIN-CONTAINING PROTEIN"/>
    <property type="match status" value="1"/>
</dbReference>
<dbReference type="InterPro" id="IPR029052">
    <property type="entry name" value="Metallo-depent_PP-like"/>
</dbReference>
<evidence type="ECO:0000313" key="1">
    <source>
        <dbReference type="EMBL" id="MFC3853738.1"/>
    </source>
</evidence>
<sequence>MSETDLPYLIVGPIVRRVTAENLVLWSVTTQPPQGQLVIERADQTRQNVDVETTAASVQVGDRAWIVLLSIALNTPLKHGERLTYDWLQHQQTVLPSHLSYQPKSRPSLIFHQQLGSVLHGSCRKPHAPGDDALVGVDRLVEEAETTGAERPSMLIMTGDQVYADDVAGPMLRAIHDVCALLKLWPESWSGASINNSVELHQSSASYYRRESLLPKQDSTLYRRFFAGGHKPIFTSVYAKNHLISLSEVVAMYCLVWSSRLWPLVNLEEPAGLTAEEQQRYQHERTQLASFQSALPAVERAMAHLPVYMMFDDHDVTDDWNLSRAWEEAAYGHPFSRRIIGNALVGYALCQGWGNDPKAITPLINAHIRPCITPDPDDCAVHDGMIDATLHWSQWSYSVPSSPPVVVLDTRTQRWRSEKSAHKPSGLMDWEALTETQQLLLGHAAVLMVSPAPIFGVKVIEVVQRVFTWLGLALMVDAENWMAHRGAAQVMLNIFQHARTPKSFTVLSGDVHYSFVYDVRIRHSKSSPKITQVTASGLKNAFPEPLIGRFDRLNHFLYGRGSPLNLLTKRRRMRIRPRHPSSGKRYELHNQHALGVVKLNEQGEPTYIGLYHPDQSQTVFVSTIDD</sequence>
<evidence type="ECO:0000313" key="2">
    <source>
        <dbReference type="Proteomes" id="UP001595617"/>
    </source>
</evidence>
<dbReference type="PANTHER" id="PTHR37031">
    <property type="entry name" value="METALLOPHOSPHATASE BINDING DOMAIN PROTEIN"/>
    <property type="match status" value="1"/>
</dbReference>
<reference evidence="2" key="1">
    <citation type="journal article" date="2019" name="Int. J. Syst. Evol. Microbiol.">
        <title>The Global Catalogue of Microorganisms (GCM) 10K type strain sequencing project: providing services to taxonomists for standard genome sequencing and annotation.</title>
        <authorList>
            <consortium name="The Broad Institute Genomics Platform"/>
            <consortium name="The Broad Institute Genome Sequencing Center for Infectious Disease"/>
            <person name="Wu L."/>
            <person name="Ma J."/>
        </authorList>
    </citation>
    <scope>NUCLEOTIDE SEQUENCE [LARGE SCALE GENOMIC DNA]</scope>
    <source>
        <strain evidence="2">IBRC 10765</strain>
    </source>
</reference>
<dbReference type="SUPFAM" id="SSF56300">
    <property type="entry name" value="Metallo-dependent phosphatases"/>
    <property type="match status" value="1"/>
</dbReference>
<accession>A0ABV8A2D4</accession>
<dbReference type="Gene3D" id="3.60.21.70">
    <property type="entry name" value="PhoD-like phosphatase"/>
    <property type="match status" value="1"/>
</dbReference>
<dbReference type="EMBL" id="JBHRYR010000003">
    <property type="protein sequence ID" value="MFC3853738.1"/>
    <property type="molecule type" value="Genomic_DNA"/>
</dbReference>
<dbReference type="Proteomes" id="UP001595617">
    <property type="component" value="Unassembled WGS sequence"/>
</dbReference>
<protein>
    <submittedName>
        <fullName evidence="1">Alkaline phosphatase family protein</fullName>
    </submittedName>
</protein>
<organism evidence="1 2">
    <name type="scientific">Saccharospirillum mangrovi</name>
    <dbReference type="NCBI Taxonomy" id="2161747"/>
    <lineage>
        <taxon>Bacteria</taxon>
        <taxon>Pseudomonadati</taxon>
        <taxon>Pseudomonadota</taxon>
        <taxon>Gammaproteobacteria</taxon>
        <taxon>Oceanospirillales</taxon>
        <taxon>Saccharospirillaceae</taxon>
        <taxon>Saccharospirillum</taxon>
    </lineage>
</organism>
<keyword evidence="2" id="KW-1185">Reference proteome</keyword>
<name>A0ABV8A2D4_9GAMM</name>
<dbReference type="RefSeq" id="WP_380697172.1">
    <property type="nucleotide sequence ID" value="NZ_JBHRYR010000003.1"/>
</dbReference>
<dbReference type="InterPro" id="IPR038607">
    <property type="entry name" value="PhoD-like_sf"/>
</dbReference>
<gene>
    <name evidence="1" type="ORF">ACFOOG_12915</name>
</gene>
<comment type="caution">
    <text evidence="1">The sequence shown here is derived from an EMBL/GenBank/DDBJ whole genome shotgun (WGS) entry which is preliminary data.</text>
</comment>
<proteinExistence type="predicted"/>